<accession>A0A6J6RG86</accession>
<name>A0A6J6RG86_9ZZZZ</name>
<reference evidence="1" key="1">
    <citation type="submission" date="2020-05" db="EMBL/GenBank/DDBJ databases">
        <authorList>
            <person name="Chiriac C."/>
            <person name="Salcher M."/>
            <person name="Ghai R."/>
            <person name="Kavagutti S V."/>
        </authorList>
    </citation>
    <scope>NUCLEOTIDE SEQUENCE</scope>
</reference>
<gene>
    <name evidence="1" type="ORF">UFOPK2655_01290</name>
</gene>
<dbReference type="EMBL" id="CAEZYE010000098">
    <property type="protein sequence ID" value="CAB4720488.1"/>
    <property type="molecule type" value="Genomic_DNA"/>
</dbReference>
<evidence type="ECO:0000313" key="1">
    <source>
        <dbReference type="EMBL" id="CAB4720488.1"/>
    </source>
</evidence>
<dbReference type="AlphaFoldDB" id="A0A6J6RG86"/>
<proteinExistence type="predicted"/>
<sequence>MAWEMRAARARALRRITARSEASRSFRAATSKAKARAATDVTRSSIVRTARRASTSAVRATDTALRRFSVSV</sequence>
<organism evidence="1">
    <name type="scientific">freshwater metagenome</name>
    <dbReference type="NCBI Taxonomy" id="449393"/>
    <lineage>
        <taxon>unclassified sequences</taxon>
        <taxon>metagenomes</taxon>
        <taxon>ecological metagenomes</taxon>
    </lineage>
</organism>
<protein>
    <submittedName>
        <fullName evidence="1">Unannotated protein</fullName>
    </submittedName>
</protein>